<dbReference type="Proteomes" id="UP000318720">
    <property type="component" value="Unassembled WGS sequence"/>
</dbReference>
<dbReference type="RefSeq" id="WP_141585169.1">
    <property type="nucleotide sequence ID" value="NZ_JARAVA010000049.1"/>
</dbReference>
<dbReference type="InterPro" id="IPR001867">
    <property type="entry name" value="OmpR/PhoB-type_DNA-bd"/>
</dbReference>
<keyword evidence="2" id="KW-0902">Two-component regulatory system</keyword>
<dbReference type="SUPFAM" id="SSF48452">
    <property type="entry name" value="TPR-like"/>
    <property type="match status" value="1"/>
</dbReference>
<keyword evidence="4 6" id="KW-0238">DNA-binding</keyword>
<dbReference type="PROSITE" id="PS51755">
    <property type="entry name" value="OMPR_PHOB"/>
    <property type="match status" value="1"/>
</dbReference>
<dbReference type="InterPro" id="IPR036388">
    <property type="entry name" value="WH-like_DNA-bd_sf"/>
</dbReference>
<dbReference type="InterPro" id="IPR016032">
    <property type="entry name" value="Sig_transdc_resp-reg_C-effctor"/>
</dbReference>
<evidence type="ECO:0000256" key="2">
    <source>
        <dbReference type="ARBA" id="ARBA00023012"/>
    </source>
</evidence>
<dbReference type="EMBL" id="SPAZ01000279">
    <property type="protein sequence ID" value="TQE22701.1"/>
    <property type="molecule type" value="Genomic_DNA"/>
</dbReference>
<dbReference type="CDD" id="cd15831">
    <property type="entry name" value="BTAD"/>
    <property type="match status" value="1"/>
</dbReference>
<protein>
    <submittedName>
        <fullName evidence="8">Helix-turn-helix domain-containing protein</fullName>
    </submittedName>
</protein>
<feature type="DNA-binding region" description="OmpR/PhoB-type" evidence="6">
    <location>
        <begin position="1"/>
        <end position="75"/>
    </location>
</feature>
<name>A0AAE9AWU4_9ACTN</name>
<dbReference type="SMART" id="SM00862">
    <property type="entry name" value="Trans_reg_C"/>
    <property type="match status" value="1"/>
</dbReference>
<gene>
    <name evidence="8" type="ORF">Sipo8835_35485</name>
</gene>
<evidence type="ECO:0000256" key="5">
    <source>
        <dbReference type="ARBA" id="ARBA00023163"/>
    </source>
</evidence>
<accession>A0AAE9AWU4</accession>
<dbReference type="InterPro" id="IPR027417">
    <property type="entry name" value="P-loop_NTPase"/>
</dbReference>
<organism evidence="8 9">
    <name type="scientific">Streptomyces ipomoeae</name>
    <dbReference type="NCBI Taxonomy" id="103232"/>
    <lineage>
        <taxon>Bacteria</taxon>
        <taxon>Bacillati</taxon>
        <taxon>Actinomycetota</taxon>
        <taxon>Actinomycetes</taxon>
        <taxon>Kitasatosporales</taxon>
        <taxon>Streptomycetaceae</taxon>
        <taxon>Streptomyces</taxon>
    </lineage>
</organism>
<dbReference type="SMART" id="SM01043">
    <property type="entry name" value="BTAD"/>
    <property type="match status" value="1"/>
</dbReference>
<evidence type="ECO:0000259" key="7">
    <source>
        <dbReference type="PROSITE" id="PS51755"/>
    </source>
</evidence>
<dbReference type="GO" id="GO:0006355">
    <property type="term" value="P:regulation of DNA-templated transcription"/>
    <property type="evidence" value="ECO:0007669"/>
    <property type="project" value="InterPro"/>
</dbReference>
<dbReference type="InterPro" id="IPR051677">
    <property type="entry name" value="AfsR-DnrI-RedD_regulator"/>
</dbReference>
<feature type="domain" description="OmpR/PhoB-type" evidence="7">
    <location>
        <begin position="1"/>
        <end position="75"/>
    </location>
</feature>
<comment type="caution">
    <text evidence="8">The sequence shown here is derived from an EMBL/GenBank/DDBJ whole genome shotgun (WGS) entry which is preliminary data.</text>
</comment>
<comment type="similarity">
    <text evidence="1">Belongs to the AfsR/DnrI/RedD regulatory family.</text>
</comment>
<evidence type="ECO:0000256" key="4">
    <source>
        <dbReference type="ARBA" id="ARBA00023125"/>
    </source>
</evidence>
<dbReference type="Pfam" id="PF03704">
    <property type="entry name" value="BTAD"/>
    <property type="match status" value="1"/>
</dbReference>
<evidence type="ECO:0000313" key="9">
    <source>
        <dbReference type="Proteomes" id="UP000318720"/>
    </source>
</evidence>
<keyword evidence="5" id="KW-0804">Transcription</keyword>
<dbReference type="PANTHER" id="PTHR35807:SF1">
    <property type="entry name" value="TRANSCRIPTIONAL REGULATOR REDD"/>
    <property type="match status" value="1"/>
</dbReference>
<evidence type="ECO:0000256" key="3">
    <source>
        <dbReference type="ARBA" id="ARBA00023015"/>
    </source>
</evidence>
<dbReference type="Gene3D" id="3.40.50.300">
    <property type="entry name" value="P-loop containing nucleotide triphosphate hydrolases"/>
    <property type="match status" value="1"/>
</dbReference>
<dbReference type="InterPro" id="IPR011990">
    <property type="entry name" value="TPR-like_helical_dom_sf"/>
</dbReference>
<sequence>MALVRRKTRLLLAGLLLRHGHPVTTDELIGVLWGDAPPSSARANLHSYISTLRRHLDGQGSPVVTASRDGYGIRIAPDEFDLSAFERRVADAREAVRADRPGQAARSFAAALDLWRGDVLESLELSEPLRAQVTRLEEMRLSVQEDMMDARLSAGEHAHAVGEFKELVQAQPFREYRWGRLILALHRCGRTKEALETYQVLCSLLDTELGVGPNAELRAMQRAILANEICAPPPAHLSVRTAVGKPLWQGTRPHVTVLGRERERAELAELALEERLVTVTGPGGCGKSALALDTARVVADCFTNGVTVTAPSPTALARLVSLLDSEQADVVDEALTVGPGRRALIVLDNFDQLAPTVTSLVRRLLAHPAVTVLATSRAPLRISGEVVWSLGPLSTPVADEETAATRLFLNRAGQAMPEYRATRGDCSLAGRICRRLDGLPLALELAAARLRVLPMKALADRLDTSLDCLLVSAPPVRATRSHLARERPATLTSVFEWSYARLDEAEKLLLQRLSGFPGAFSLEDLEDPTGLPSRPPLSPSCVVSLLASLVEQSMVQSRDTPHGRRFRVLGPIRAFVAHAARESAESLEAA</sequence>
<dbReference type="Pfam" id="PF00486">
    <property type="entry name" value="Trans_reg_C"/>
    <property type="match status" value="1"/>
</dbReference>
<dbReference type="SUPFAM" id="SSF46894">
    <property type="entry name" value="C-terminal effector domain of the bipartite response regulators"/>
    <property type="match status" value="1"/>
</dbReference>
<dbReference type="GO" id="GO:0000160">
    <property type="term" value="P:phosphorelay signal transduction system"/>
    <property type="evidence" value="ECO:0007669"/>
    <property type="project" value="UniProtKB-KW"/>
</dbReference>
<evidence type="ECO:0000256" key="6">
    <source>
        <dbReference type="PROSITE-ProRule" id="PRU01091"/>
    </source>
</evidence>
<dbReference type="PRINTS" id="PR00364">
    <property type="entry name" value="DISEASERSIST"/>
</dbReference>
<reference evidence="8 9" key="1">
    <citation type="submission" date="2019-03" db="EMBL/GenBank/DDBJ databases">
        <title>Comparative genomic analyses of the sweetpotato soil rot pathogen, Streptomyces ipomoeae.</title>
        <authorList>
            <person name="Ruschel Soares N."/>
            <person name="Badger J.H."/>
            <person name="Huguet-Tapia J.C."/>
            <person name="Clark C.A."/>
            <person name="Pettis G.S."/>
        </authorList>
    </citation>
    <scope>NUCLEOTIDE SEQUENCE [LARGE SCALE GENOMIC DNA]</scope>
    <source>
        <strain evidence="8 9">88-35</strain>
    </source>
</reference>
<dbReference type="AlphaFoldDB" id="A0AAE9AWU4"/>
<dbReference type="GO" id="GO:0003677">
    <property type="term" value="F:DNA binding"/>
    <property type="evidence" value="ECO:0007669"/>
    <property type="project" value="UniProtKB-UniRule"/>
</dbReference>
<dbReference type="PANTHER" id="PTHR35807">
    <property type="entry name" value="TRANSCRIPTIONAL REGULATOR REDD-RELATED"/>
    <property type="match status" value="1"/>
</dbReference>
<dbReference type="SUPFAM" id="SSF52540">
    <property type="entry name" value="P-loop containing nucleoside triphosphate hydrolases"/>
    <property type="match status" value="1"/>
</dbReference>
<dbReference type="Gene3D" id="1.10.10.10">
    <property type="entry name" value="Winged helix-like DNA-binding domain superfamily/Winged helix DNA-binding domain"/>
    <property type="match status" value="1"/>
</dbReference>
<dbReference type="InterPro" id="IPR005158">
    <property type="entry name" value="BTAD"/>
</dbReference>
<evidence type="ECO:0000313" key="8">
    <source>
        <dbReference type="EMBL" id="TQE22701.1"/>
    </source>
</evidence>
<proteinExistence type="inferred from homology"/>
<evidence type="ECO:0000256" key="1">
    <source>
        <dbReference type="ARBA" id="ARBA00005820"/>
    </source>
</evidence>
<dbReference type="Gene3D" id="1.25.40.10">
    <property type="entry name" value="Tetratricopeptide repeat domain"/>
    <property type="match status" value="1"/>
</dbReference>
<keyword evidence="3" id="KW-0805">Transcription regulation</keyword>